<organism evidence="3">
    <name type="scientific">bioreactor metagenome</name>
    <dbReference type="NCBI Taxonomy" id="1076179"/>
    <lineage>
        <taxon>unclassified sequences</taxon>
        <taxon>metagenomes</taxon>
        <taxon>ecological metagenomes</taxon>
    </lineage>
</organism>
<dbReference type="Gene3D" id="3.40.50.1820">
    <property type="entry name" value="alpha/beta hydrolase"/>
    <property type="match status" value="1"/>
</dbReference>
<dbReference type="Gene3D" id="1.20.1270.90">
    <property type="entry name" value="AF1782-like"/>
    <property type="match status" value="1"/>
</dbReference>
<sequence>MAALVLKDPGEVTNKTALASAITAAQAINLTLYTDASAAAVTSALSSAQTVYANAAATQAQADAATAALNGAVASLVLKQTPAEGTFLSGTYNGRNYKLYVPASHASGTAAPLLVMLHGSGQTPTQFASETQMNALADERGFLVLYPEQPMSANGTLAWNWFSVAHQSRGSGEPALIAGMVGAVKTAYTIDSDRVFASGMGAGGAMAVILGATYPDVFHGIGVSSGLEYKAATSVLTAYTAMYSGGPSPATQGQLAYNAMGSYAAPVRLLVMQGSTDTTVYPVNGNQVLSQWAVTNDLADDGTANGSVDDTAELTQAGTSAGGKSYTRYVYENSGGDILMEKYVVTGMGYGWPGGSASGSKTQPTGPDLSRILCDFFLN</sequence>
<dbReference type="NCBIfam" id="TIGR01840">
    <property type="entry name" value="esterase_phb"/>
    <property type="match status" value="1"/>
</dbReference>
<dbReference type="GO" id="GO:0005576">
    <property type="term" value="C:extracellular region"/>
    <property type="evidence" value="ECO:0007669"/>
    <property type="project" value="InterPro"/>
</dbReference>
<evidence type="ECO:0008006" key="4">
    <source>
        <dbReference type="Google" id="ProtNLM"/>
    </source>
</evidence>
<dbReference type="EMBL" id="VSSQ01010531">
    <property type="protein sequence ID" value="MPM44579.1"/>
    <property type="molecule type" value="Genomic_DNA"/>
</dbReference>
<dbReference type="InterPro" id="IPR050955">
    <property type="entry name" value="Plant_Biomass_Hydrol_Est"/>
</dbReference>
<dbReference type="Pfam" id="PF10503">
    <property type="entry name" value="Esterase_PHB"/>
    <property type="match status" value="1"/>
</dbReference>
<reference evidence="3" key="1">
    <citation type="submission" date="2019-08" db="EMBL/GenBank/DDBJ databases">
        <authorList>
            <person name="Kucharzyk K."/>
            <person name="Murdoch R.W."/>
            <person name="Higgins S."/>
            <person name="Loffler F."/>
        </authorList>
    </citation>
    <scope>NUCLEOTIDE SEQUENCE</scope>
</reference>
<comment type="caution">
    <text evidence="3">The sequence shown here is derived from an EMBL/GenBank/DDBJ whole genome shotgun (WGS) entry which is preliminary data.</text>
</comment>
<evidence type="ECO:0000256" key="2">
    <source>
        <dbReference type="ARBA" id="ARBA00022801"/>
    </source>
</evidence>
<dbReference type="InterPro" id="IPR010126">
    <property type="entry name" value="Esterase_phb"/>
</dbReference>
<evidence type="ECO:0000256" key="1">
    <source>
        <dbReference type="ARBA" id="ARBA00022729"/>
    </source>
</evidence>
<protein>
    <recommendedName>
        <fullName evidence="4">Esterase PHB depolymerase</fullName>
    </recommendedName>
</protein>
<accession>A0A644ZU96</accession>
<dbReference type="AlphaFoldDB" id="A0A644ZU96"/>
<dbReference type="InterPro" id="IPR029058">
    <property type="entry name" value="AB_hydrolase_fold"/>
</dbReference>
<dbReference type="SUPFAM" id="SSF53474">
    <property type="entry name" value="alpha/beta-Hydrolases"/>
    <property type="match status" value="2"/>
</dbReference>
<dbReference type="PANTHER" id="PTHR43037">
    <property type="entry name" value="UNNAMED PRODUCT-RELATED"/>
    <property type="match status" value="1"/>
</dbReference>
<name>A0A644ZU96_9ZZZZ</name>
<evidence type="ECO:0000313" key="3">
    <source>
        <dbReference type="EMBL" id="MPM44579.1"/>
    </source>
</evidence>
<dbReference type="PANTHER" id="PTHR43037:SF1">
    <property type="entry name" value="BLL1128 PROTEIN"/>
    <property type="match status" value="1"/>
</dbReference>
<keyword evidence="1" id="KW-0732">Signal</keyword>
<proteinExistence type="predicted"/>
<keyword evidence="2" id="KW-0378">Hydrolase</keyword>
<gene>
    <name evidence="3" type="ORF">SDC9_91258</name>
</gene>
<dbReference type="GO" id="GO:0016787">
    <property type="term" value="F:hydrolase activity"/>
    <property type="evidence" value="ECO:0007669"/>
    <property type="project" value="UniProtKB-KW"/>
</dbReference>